<evidence type="ECO:0000256" key="7">
    <source>
        <dbReference type="RuleBase" id="RU000682"/>
    </source>
</evidence>
<dbReference type="GO" id="GO:0030154">
    <property type="term" value="P:cell differentiation"/>
    <property type="evidence" value="ECO:0007669"/>
    <property type="project" value="TreeGrafter"/>
</dbReference>
<dbReference type="PANTHER" id="PTHR24340:SF41">
    <property type="entry name" value="MUSCLE-SPECIFIC HOMEOBOX PROTEIN TINMAN-RELATED"/>
    <property type="match status" value="1"/>
</dbReference>
<evidence type="ECO:0000259" key="9">
    <source>
        <dbReference type="PROSITE" id="PS50071"/>
    </source>
</evidence>
<dbReference type="InterPro" id="IPR009057">
    <property type="entry name" value="Homeodomain-like_sf"/>
</dbReference>
<organism evidence="10 11">
    <name type="scientific">Pristionchus fissidentatus</name>
    <dbReference type="NCBI Taxonomy" id="1538716"/>
    <lineage>
        <taxon>Eukaryota</taxon>
        <taxon>Metazoa</taxon>
        <taxon>Ecdysozoa</taxon>
        <taxon>Nematoda</taxon>
        <taxon>Chromadorea</taxon>
        <taxon>Rhabditida</taxon>
        <taxon>Rhabditina</taxon>
        <taxon>Diplogasteromorpha</taxon>
        <taxon>Diplogasteroidea</taxon>
        <taxon>Neodiplogasteridae</taxon>
        <taxon>Pristionchus</taxon>
    </lineage>
</organism>
<gene>
    <name evidence="10" type="ORF">PFISCL1PPCAC_3402</name>
</gene>
<evidence type="ECO:0000256" key="4">
    <source>
        <dbReference type="ARBA" id="ARBA00023155"/>
    </source>
</evidence>
<dbReference type="SUPFAM" id="SSF46689">
    <property type="entry name" value="Homeodomain-like"/>
    <property type="match status" value="1"/>
</dbReference>
<dbReference type="PROSITE" id="PS50071">
    <property type="entry name" value="HOMEOBOX_2"/>
    <property type="match status" value="1"/>
</dbReference>
<dbReference type="CDD" id="cd00086">
    <property type="entry name" value="homeodomain"/>
    <property type="match status" value="1"/>
</dbReference>
<dbReference type="GO" id="GO:0000981">
    <property type="term" value="F:DNA-binding transcription factor activity, RNA polymerase II-specific"/>
    <property type="evidence" value="ECO:0007669"/>
    <property type="project" value="InterPro"/>
</dbReference>
<feature type="non-terminal residue" evidence="10">
    <location>
        <position position="1"/>
    </location>
</feature>
<dbReference type="PROSITE" id="PS00027">
    <property type="entry name" value="HOMEOBOX_1"/>
    <property type="match status" value="1"/>
</dbReference>
<evidence type="ECO:0000256" key="6">
    <source>
        <dbReference type="PROSITE-ProRule" id="PRU00108"/>
    </source>
</evidence>
<evidence type="ECO:0000256" key="5">
    <source>
        <dbReference type="ARBA" id="ARBA00023242"/>
    </source>
</evidence>
<comment type="subcellular location">
    <subcellularLocation>
        <location evidence="1 6 7">Nucleus</location>
    </subcellularLocation>
</comment>
<dbReference type="PANTHER" id="PTHR24340">
    <property type="entry name" value="HOMEOBOX PROTEIN NKX"/>
    <property type="match status" value="1"/>
</dbReference>
<keyword evidence="5 6" id="KW-0539">Nucleus</keyword>
<dbReference type="InterPro" id="IPR050394">
    <property type="entry name" value="Homeobox_NK-like"/>
</dbReference>
<accession>A0AAV5V2T1</accession>
<dbReference type="InterPro" id="IPR020479">
    <property type="entry name" value="HD_metazoa"/>
</dbReference>
<name>A0AAV5V2T1_9BILA</name>
<dbReference type="InterPro" id="IPR001356">
    <property type="entry name" value="HD"/>
</dbReference>
<evidence type="ECO:0000256" key="1">
    <source>
        <dbReference type="ARBA" id="ARBA00004123"/>
    </source>
</evidence>
<feature type="region of interest" description="Disordered" evidence="8">
    <location>
        <begin position="169"/>
        <end position="201"/>
    </location>
</feature>
<dbReference type="EMBL" id="BTSY01000001">
    <property type="protein sequence ID" value="GMT12105.1"/>
    <property type="molecule type" value="Genomic_DNA"/>
</dbReference>
<comment type="caution">
    <text evidence="10">The sequence shown here is derived from an EMBL/GenBank/DDBJ whole genome shotgun (WGS) entry which is preliminary data.</text>
</comment>
<keyword evidence="11" id="KW-1185">Reference proteome</keyword>
<dbReference type="GO" id="GO:0005634">
    <property type="term" value="C:nucleus"/>
    <property type="evidence" value="ECO:0007669"/>
    <property type="project" value="UniProtKB-SubCell"/>
</dbReference>
<reference evidence="10" key="1">
    <citation type="submission" date="2023-10" db="EMBL/GenBank/DDBJ databases">
        <title>Genome assembly of Pristionchus species.</title>
        <authorList>
            <person name="Yoshida K."/>
            <person name="Sommer R.J."/>
        </authorList>
    </citation>
    <scope>NUCLEOTIDE SEQUENCE</scope>
    <source>
        <strain evidence="10">RS5133</strain>
    </source>
</reference>
<keyword evidence="2" id="KW-0217">Developmental protein</keyword>
<keyword evidence="4 6" id="KW-0371">Homeobox</keyword>
<evidence type="ECO:0000313" key="11">
    <source>
        <dbReference type="Proteomes" id="UP001432322"/>
    </source>
</evidence>
<dbReference type="FunFam" id="1.10.10.60:FF:000678">
    <property type="entry name" value="C. Elegans Homeobox"/>
    <property type="match status" value="1"/>
</dbReference>
<sequence length="283" mass="30542">PLSTSTGCGSASSTGSATTNLSADSAASFITPSTAAAMNYFTNYPAAAYPPAGADFSYITPSTAAGWYGQHDARFATNAASQFANVQLRSFNTATTTGLNNLLDAGRMSGKRKRRVLFSTPQVQELERRFRSNKYLNAADRESLARSIGLSATQVKIWFQNQRYKCKRQEKERKMGGDCDNSGSPDSRTSENESLIDGSGGVKVKDEISPLKCDYPMFAENACLPDINGQLPPQMYAPMGGYQPQGFLFPAPSVGYPYAHVPPPFAPSAFSYSNLTTIDKKPL</sequence>
<evidence type="ECO:0000256" key="3">
    <source>
        <dbReference type="ARBA" id="ARBA00023125"/>
    </source>
</evidence>
<dbReference type="Gene3D" id="1.10.10.60">
    <property type="entry name" value="Homeodomain-like"/>
    <property type="match status" value="1"/>
</dbReference>
<evidence type="ECO:0000256" key="2">
    <source>
        <dbReference type="ARBA" id="ARBA00022473"/>
    </source>
</evidence>
<dbReference type="Proteomes" id="UP001432322">
    <property type="component" value="Unassembled WGS sequence"/>
</dbReference>
<dbReference type="InterPro" id="IPR017970">
    <property type="entry name" value="Homeobox_CS"/>
</dbReference>
<dbReference type="AlphaFoldDB" id="A0AAV5V2T1"/>
<protein>
    <recommendedName>
        <fullName evidence="9">Homeobox domain-containing protein</fullName>
    </recommendedName>
</protein>
<evidence type="ECO:0000313" key="10">
    <source>
        <dbReference type="EMBL" id="GMT12105.1"/>
    </source>
</evidence>
<dbReference type="Pfam" id="PF00046">
    <property type="entry name" value="Homeodomain"/>
    <property type="match status" value="1"/>
</dbReference>
<feature type="DNA-binding region" description="Homeobox" evidence="6">
    <location>
        <begin position="111"/>
        <end position="170"/>
    </location>
</feature>
<proteinExistence type="predicted"/>
<dbReference type="PRINTS" id="PR00031">
    <property type="entry name" value="HTHREPRESSR"/>
</dbReference>
<dbReference type="PRINTS" id="PR00024">
    <property type="entry name" value="HOMEOBOX"/>
</dbReference>
<dbReference type="InterPro" id="IPR000047">
    <property type="entry name" value="HTH_motif"/>
</dbReference>
<dbReference type="SMART" id="SM00389">
    <property type="entry name" value="HOX"/>
    <property type="match status" value="1"/>
</dbReference>
<keyword evidence="3 6" id="KW-0238">DNA-binding</keyword>
<evidence type="ECO:0000256" key="8">
    <source>
        <dbReference type="SAM" id="MobiDB-lite"/>
    </source>
</evidence>
<feature type="domain" description="Homeobox" evidence="9">
    <location>
        <begin position="109"/>
        <end position="169"/>
    </location>
</feature>
<dbReference type="GO" id="GO:0000978">
    <property type="term" value="F:RNA polymerase II cis-regulatory region sequence-specific DNA binding"/>
    <property type="evidence" value="ECO:0007669"/>
    <property type="project" value="TreeGrafter"/>
</dbReference>